<dbReference type="SUPFAM" id="SSF48403">
    <property type="entry name" value="Ankyrin repeat"/>
    <property type="match status" value="1"/>
</dbReference>
<feature type="repeat" description="ANK" evidence="3">
    <location>
        <begin position="308"/>
        <end position="340"/>
    </location>
</feature>
<dbReference type="EMBL" id="CADCXV010000699">
    <property type="protein sequence ID" value="CAB0033105.1"/>
    <property type="molecule type" value="Genomic_DNA"/>
</dbReference>
<sequence>KSTRRSIELPVLLDQLDTLIGDWQGELPDLGNFFRREDIDWLLTQAAMSIISYLQRDQGTRIIAFVAHSGYKDEPDLDKYGKPIFRRTTALHRFIELRYLYPHNYNPTRSDLFQIYDRFDVNYTDESGCTHFHVACRFDFFDIVKKFLELGQDPNFLWKKTGDSPLLLALMGHGSTRTAELLMRKGANLNWANKKEITPLHYICGMSADPSDLMKMFFDMNDELNQLVKIDARDRLGNTPLHWAVGKHKNVTKSLLKRGANPNSANNEGFTPLHLMSQRVWSVDFVEMFFNINDELNQQIQVDDRDMLGQTPLQFALCWGNKKTAEILLRRGADPNLANNGGMTSMHIISKQMDRDDLAQMLFEIYDELNQQVQIDVWDKKGRTPLQLALQVGRQKTAEILLKRGANANLANEDGLTPLHSICQTHFYDSLTQIFFDINDELNQVIQVDARDKSGRTPLHLAVANFMPNTVGVLLDRGADLSSFVFPNESDFDEGFKWIKTRNAHKSMLASGLMAVVERLEARGYELDRSDALTIMKLFSKYGLFRKSMDLGKCWYDDEEFATEAKEAMVNSSLSLYDLIQLRAEEAAKLLTYADYYKFLQAFKLWRFDKIHFKAHETHLNEKISRGFFWRWAMDPFMELINYRLPHLPCEMIMDNLENEDLYHISVAVSGQIQKYTLEMRFHIFRRPRSLLET</sequence>
<evidence type="ECO:0000256" key="3">
    <source>
        <dbReference type="PROSITE-ProRule" id="PRU00023"/>
    </source>
</evidence>
<feature type="repeat" description="ANK" evidence="3">
    <location>
        <begin position="236"/>
        <end position="267"/>
    </location>
</feature>
<dbReference type="Pfam" id="PF12796">
    <property type="entry name" value="Ank_2"/>
    <property type="match status" value="3"/>
</dbReference>
<evidence type="ECO:0000313" key="5">
    <source>
        <dbReference type="Proteomes" id="UP000479190"/>
    </source>
</evidence>
<accession>A0A6H5I5A6</accession>
<keyword evidence="5" id="KW-1185">Reference proteome</keyword>
<feature type="repeat" description="ANK" evidence="3">
    <location>
        <begin position="161"/>
        <end position="194"/>
    </location>
</feature>
<organism evidence="4 5">
    <name type="scientific">Trichogramma brassicae</name>
    <dbReference type="NCBI Taxonomy" id="86971"/>
    <lineage>
        <taxon>Eukaryota</taxon>
        <taxon>Metazoa</taxon>
        <taxon>Ecdysozoa</taxon>
        <taxon>Arthropoda</taxon>
        <taxon>Hexapoda</taxon>
        <taxon>Insecta</taxon>
        <taxon>Pterygota</taxon>
        <taxon>Neoptera</taxon>
        <taxon>Endopterygota</taxon>
        <taxon>Hymenoptera</taxon>
        <taxon>Apocrita</taxon>
        <taxon>Proctotrupomorpha</taxon>
        <taxon>Chalcidoidea</taxon>
        <taxon>Trichogrammatidae</taxon>
        <taxon>Trichogramma</taxon>
    </lineage>
</organism>
<protein>
    <submittedName>
        <fullName evidence="4">Uncharacterized protein</fullName>
    </submittedName>
</protein>
<dbReference type="PROSITE" id="PS50297">
    <property type="entry name" value="ANK_REP_REGION"/>
    <property type="match status" value="3"/>
</dbReference>
<evidence type="ECO:0000256" key="1">
    <source>
        <dbReference type="ARBA" id="ARBA00022737"/>
    </source>
</evidence>
<keyword evidence="1" id="KW-0677">Repeat</keyword>
<dbReference type="InterPro" id="IPR036770">
    <property type="entry name" value="Ankyrin_rpt-contain_sf"/>
</dbReference>
<feature type="repeat" description="ANK" evidence="3">
    <location>
        <begin position="381"/>
        <end position="413"/>
    </location>
</feature>
<dbReference type="PROSITE" id="PS50088">
    <property type="entry name" value="ANK_REPEAT"/>
    <property type="match status" value="5"/>
</dbReference>
<feature type="repeat" description="ANK" evidence="3">
    <location>
        <begin position="454"/>
        <end position="482"/>
    </location>
</feature>
<dbReference type="PANTHER" id="PTHR24178">
    <property type="entry name" value="MOLTING PROTEIN MLT-4"/>
    <property type="match status" value="1"/>
</dbReference>
<reference evidence="4 5" key="1">
    <citation type="submission" date="2020-02" db="EMBL/GenBank/DDBJ databases">
        <authorList>
            <person name="Ferguson B K."/>
        </authorList>
    </citation>
    <scope>NUCLEOTIDE SEQUENCE [LARGE SCALE GENOMIC DNA]</scope>
</reference>
<gene>
    <name evidence="4" type="ORF">TBRA_LOCUS5025</name>
</gene>
<dbReference type="AlphaFoldDB" id="A0A6H5I5A6"/>
<evidence type="ECO:0000313" key="4">
    <source>
        <dbReference type="EMBL" id="CAB0033105.1"/>
    </source>
</evidence>
<dbReference type="SMART" id="SM00248">
    <property type="entry name" value="ANK"/>
    <property type="match status" value="10"/>
</dbReference>
<dbReference type="Gene3D" id="1.25.40.20">
    <property type="entry name" value="Ankyrin repeat-containing domain"/>
    <property type="match status" value="4"/>
</dbReference>
<dbReference type="PANTHER" id="PTHR24178:SF41">
    <property type="entry name" value="ANKYRIN-2 ISOFORM X1"/>
    <property type="match status" value="1"/>
</dbReference>
<keyword evidence="2 3" id="KW-0040">ANK repeat</keyword>
<name>A0A6H5I5A6_9HYME</name>
<evidence type="ECO:0000256" key="2">
    <source>
        <dbReference type="ARBA" id="ARBA00023043"/>
    </source>
</evidence>
<dbReference type="OrthoDB" id="366390at2759"/>
<dbReference type="InterPro" id="IPR002110">
    <property type="entry name" value="Ankyrin_rpt"/>
</dbReference>
<dbReference type="Proteomes" id="UP000479190">
    <property type="component" value="Unassembled WGS sequence"/>
</dbReference>
<feature type="non-terminal residue" evidence="4">
    <location>
        <position position="1"/>
    </location>
</feature>
<proteinExistence type="predicted"/>